<evidence type="ECO:0000256" key="1">
    <source>
        <dbReference type="ARBA" id="ARBA00004141"/>
    </source>
</evidence>
<dbReference type="PANTHER" id="PTHR45724">
    <property type="entry name" value="AQUAPORIN NIP2-1"/>
    <property type="match status" value="1"/>
</dbReference>
<evidence type="ECO:0000256" key="5">
    <source>
        <dbReference type="ARBA" id="ARBA00023136"/>
    </source>
</evidence>
<evidence type="ECO:0000256" key="7">
    <source>
        <dbReference type="SAM" id="MobiDB-lite"/>
    </source>
</evidence>
<comment type="subcellular location">
    <subcellularLocation>
        <location evidence="1">Membrane</location>
        <topology evidence="1">Multi-pass membrane protein</topology>
    </subcellularLocation>
</comment>
<feature type="transmembrane region" description="Helical" evidence="8">
    <location>
        <begin position="99"/>
        <end position="125"/>
    </location>
</feature>
<evidence type="ECO:0008006" key="11">
    <source>
        <dbReference type="Google" id="ProtNLM"/>
    </source>
</evidence>
<feature type="transmembrane region" description="Helical" evidence="8">
    <location>
        <begin position="207"/>
        <end position="226"/>
    </location>
</feature>
<dbReference type="EMBL" id="SUMC01000097">
    <property type="protein sequence ID" value="TJZ99731.1"/>
    <property type="molecule type" value="Genomic_DNA"/>
</dbReference>
<evidence type="ECO:0000256" key="2">
    <source>
        <dbReference type="ARBA" id="ARBA00022448"/>
    </source>
</evidence>
<evidence type="ECO:0000256" key="8">
    <source>
        <dbReference type="SAM" id="Phobius"/>
    </source>
</evidence>
<evidence type="ECO:0000256" key="6">
    <source>
        <dbReference type="RuleBase" id="RU000477"/>
    </source>
</evidence>
<gene>
    <name evidence="9" type="ORF">FCI23_44555</name>
</gene>
<dbReference type="AlphaFoldDB" id="A0A4U0RU69"/>
<evidence type="ECO:0000256" key="3">
    <source>
        <dbReference type="ARBA" id="ARBA00022692"/>
    </source>
</evidence>
<evidence type="ECO:0000256" key="4">
    <source>
        <dbReference type="ARBA" id="ARBA00022989"/>
    </source>
</evidence>
<comment type="similarity">
    <text evidence="6">Belongs to the MIP/aquaporin (TC 1.A.8) family.</text>
</comment>
<dbReference type="Pfam" id="PF00230">
    <property type="entry name" value="MIP"/>
    <property type="match status" value="1"/>
</dbReference>
<evidence type="ECO:0000313" key="10">
    <source>
        <dbReference type="Proteomes" id="UP000305778"/>
    </source>
</evidence>
<dbReference type="Gene3D" id="1.20.1080.10">
    <property type="entry name" value="Glycerol uptake facilitator protein"/>
    <property type="match status" value="1"/>
</dbReference>
<keyword evidence="3 6" id="KW-0812">Transmembrane</keyword>
<keyword evidence="4 8" id="KW-1133">Transmembrane helix</keyword>
<dbReference type="OrthoDB" id="9807293at2"/>
<feature type="transmembrane region" description="Helical" evidence="8">
    <location>
        <begin position="59"/>
        <end position="79"/>
    </location>
</feature>
<dbReference type="InterPro" id="IPR034294">
    <property type="entry name" value="Aquaporin_transptr"/>
</dbReference>
<dbReference type="Proteomes" id="UP000305778">
    <property type="component" value="Unassembled WGS sequence"/>
</dbReference>
<dbReference type="InterPro" id="IPR000425">
    <property type="entry name" value="MIP"/>
</dbReference>
<sequence length="292" mass="29337">MTGDEQFSGGGSTGSHDGHGDRVEAIVDARHGARIAAVLEREPVWARDFNDLTYEARRLFGELFGTFLLVLAGAGAAVLEAATHGQIGRAAAVTAPGLTVLAVILFMGAVCGAHLNPIVSIAFALRGDFAWRRVPGYIAAQCVGALLASLVLKATFGDVAHLGATLPGPGFTAPQAFVVEAVLSLGLVSTILGTASSAQNVGPLSAIGVGAYIVVAGLWASPVSGASMNPARSLGPALVSADLHDLWIYLTAPVAGALAAVVAAYILRGPGGGPSGSRAAQGTLLPPTAGHH</sequence>
<feature type="transmembrane region" description="Helical" evidence="8">
    <location>
        <begin position="137"/>
        <end position="156"/>
    </location>
</feature>
<feature type="region of interest" description="Disordered" evidence="7">
    <location>
        <begin position="272"/>
        <end position="292"/>
    </location>
</feature>
<comment type="caution">
    <text evidence="9">The sequence shown here is derived from an EMBL/GenBank/DDBJ whole genome shotgun (WGS) entry which is preliminary data.</text>
</comment>
<dbReference type="GO" id="GO:0016020">
    <property type="term" value="C:membrane"/>
    <property type="evidence" value="ECO:0007669"/>
    <property type="project" value="UniProtKB-SubCell"/>
</dbReference>
<keyword evidence="5 8" id="KW-0472">Membrane</keyword>
<evidence type="ECO:0000313" key="9">
    <source>
        <dbReference type="EMBL" id="TJZ99731.1"/>
    </source>
</evidence>
<keyword evidence="2 6" id="KW-0813">Transport</keyword>
<feature type="region of interest" description="Disordered" evidence="7">
    <location>
        <begin position="1"/>
        <end position="20"/>
    </location>
</feature>
<dbReference type="PRINTS" id="PR00783">
    <property type="entry name" value="MINTRINSICP"/>
</dbReference>
<accession>A0A4U0RU69</accession>
<dbReference type="PANTHER" id="PTHR45724:SF13">
    <property type="entry name" value="AQUAPORIN NIP1-1-RELATED"/>
    <property type="match status" value="1"/>
</dbReference>
<reference evidence="9 10" key="1">
    <citation type="submission" date="2019-04" db="EMBL/GenBank/DDBJ databases">
        <title>Streptomyces oryziradicis sp. nov., a novel actinomycete isolated from rhizosphere soil of rice (Oryza sativa L.).</title>
        <authorList>
            <person name="Li C."/>
        </authorList>
    </citation>
    <scope>NUCLEOTIDE SEQUENCE [LARGE SCALE GENOMIC DNA]</scope>
    <source>
        <strain evidence="9 10">NEAU-C40</strain>
    </source>
</reference>
<dbReference type="RefSeq" id="WP_136729752.1">
    <property type="nucleotide sequence ID" value="NZ_SUMC01000097.1"/>
</dbReference>
<feature type="transmembrane region" description="Helical" evidence="8">
    <location>
        <begin position="246"/>
        <end position="267"/>
    </location>
</feature>
<name>A0A4U0RU69_9ACTN</name>
<dbReference type="SUPFAM" id="SSF81338">
    <property type="entry name" value="Aquaporin-like"/>
    <property type="match status" value="1"/>
</dbReference>
<keyword evidence="10" id="KW-1185">Reference proteome</keyword>
<dbReference type="InterPro" id="IPR023271">
    <property type="entry name" value="Aquaporin-like"/>
</dbReference>
<proteinExistence type="inferred from homology"/>
<feature type="transmembrane region" description="Helical" evidence="8">
    <location>
        <begin position="176"/>
        <end position="195"/>
    </location>
</feature>
<dbReference type="GO" id="GO:0015267">
    <property type="term" value="F:channel activity"/>
    <property type="evidence" value="ECO:0007669"/>
    <property type="project" value="InterPro"/>
</dbReference>
<organism evidence="9 10">
    <name type="scientific">Actinacidiphila oryziradicis</name>
    <dbReference type="NCBI Taxonomy" id="2571141"/>
    <lineage>
        <taxon>Bacteria</taxon>
        <taxon>Bacillati</taxon>
        <taxon>Actinomycetota</taxon>
        <taxon>Actinomycetes</taxon>
        <taxon>Kitasatosporales</taxon>
        <taxon>Streptomycetaceae</taxon>
        <taxon>Actinacidiphila</taxon>
    </lineage>
</organism>
<protein>
    <recommendedName>
        <fullName evidence="11">Aquaporin</fullName>
    </recommendedName>
</protein>